<feature type="domain" description="Hemerythrin-like" evidence="1">
    <location>
        <begin position="5"/>
        <end position="126"/>
    </location>
</feature>
<protein>
    <submittedName>
        <fullName evidence="2">Hemerythrin HHE cation binding domain-containing protein</fullName>
    </submittedName>
</protein>
<dbReference type="InterPro" id="IPR012312">
    <property type="entry name" value="Hemerythrin-like"/>
</dbReference>
<name>A0A1T4LHY4_9GAMM</name>
<reference evidence="2 3" key="1">
    <citation type="submission" date="2017-02" db="EMBL/GenBank/DDBJ databases">
        <authorList>
            <person name="Peterson S.W."/>
        </authorList>
    </citation>
    <scope>NUCLEOTIDE SEQUENCE [LARGE SCALE GENOMIC DNA]</scope>
    <source>
        <strain evidence="2 3">DSM 21749</strain>
    </source>
</reference>
<dbReference type="Gene3D" id="1.20.120.520">
    <property type="entry name" value="nmb1532 protein domain like"/>
    <property type="match status" value="1"/>
</dbReference>
<keyword evidence="3" id="KW-1185">Reference proteome</keyword>
<dbReference type="PANTHER" id="PTHR35585:SF1">
    <property type="entry name" value="HHE DOMAIN PROTEIN (AFU_ORTHOLOGUE AFUA_4G00730)"/>
    <property type="match status" value="1"/>
</dbReference>
<evidence type="ECO:0000313" key="2">
    <source>
        <dbReference type="EMBL" id="SJZ54014.1"/>
    </source>
</evidence>
<accession>A0A1T4LHY4</accession>
<evidence type="ECO:0000259" key="1">
    <source>
        <dbReference type="Pfam" id="PF01814"/>
    </source>
</evidence>
<dbReference type="RefSeq" id="WP_143814066.1">
    <property type="nucleotide sequence ID" value="NZ_FUXP01000001.1"/>
</dbReference>
<dbReference type="EMBL" id="FUXP01000001">
    <property type="protein sequence ID" value="SJZ54014.1"/>
    <property type="molecule type" value="Genomic_DNA"/>
</dbReference>
<gene>
    <name evidence="2" type="ORF">SAMN02745674_00013</name>
</gene>
<proteinExistence type="predicted"/>
<dbReference type="Pfam" id="PF01814">
    <property type="entry name" value="Hemerythrin"/>
    <property type="match status" value="1"/>
</dbReference>
<dbReference type="OrthoDB" id="9793637at2"/>
<organism evidence="2 3">
    <name type="scientific">Lysobacter spongiicola DSM 21749</name>
    <dbReference type="NCBI Taxonomy" id="1122188"/>
    <lineage>
        <taxon>Bacteria</taxon>
        <taxon>Pseudomonadati</taxon>
        <taxon>Pseudomonadota</taxon>
        <taxon>Gammaproteobacteria</taxon>
        <taxon>Lysobacterales</taxon>
        <taxon>Lysobacteraceae</taxon>
        <taxon>Novilysobacter</taxon>
    </lineage>
</organism>
<dbReference type="PANTHER" id="PTHR35585">
    <property type="entry name" value="HHE DOMAIN PROTEIN (AFU_ORTHOLOGUE AFUA_4G00730)"/>
    <property type="match status" value="1"/>
</dbReference>
<dbReference type="AlphaFoldDB" id="A0A1T4LHY4"/>
<dbReference type="Proteomes" id="UP000190061">
    <property type="component" value="Unassembled WGS sequence"/>
</dbReference>
<dbReference type="STRING" id="1122188.SAMN02745674_00013"/>
<evidence type="ECO:0000313" key="3">
    <source>
        <dbReference type="Proteomes" id="UP000190061"/>
    </source>
</evidence>
<sequence>MARDILKTLKAEHDALRKLFKEMEGTTDRAVKTRQELLEKIEANLLPHAKWEEEVFYPEFADRADRDGLKTHAEAVQEHRAVELVVLPDLKSNEPDTPQFAGSAKVLGELIDHHAKEEETTMFDMARKLFSAEELAGLDQQYEDWKESPEGNAAVAHAGTKSELKAAFESLMR</sequence>